<accession>Q214F6</accession>
<dbReference type="STRING" id="316056.RPC_2681"/>
<organism evidence="2">
    <name type="scientific">Rhodopseudomonas palustris (strain BisB18)</name>
    <dbReference type="NCBI Taxonomy" id="316056"/>
    <lineage>
        <taxon>Bacteria</taxon>
        <taxon>Pseudomonadati</taxon>
        <taxon>Pseudomonadota</taxon>
        <taxon>Alphaproteobacteria</taxon>
        <taxon>Hyphomicrobiales</taxon>
        <taxon>Nitrobacteraceae</taxon>
        <taxon>Rhodopseudomonas</taxon>
    </lineage>
</organism>
<evidence type="ECO:0000313" key="2">
    <source>
        <dbReference type="EMBL" id="ABD88230.1"/>
    </source>
</evidence>
<feature type="transmembrane region" description="Helical" evidence="1">
    <location>
        <begin position="73"/>
        <end position="101"/>
    </location>
</feature>
<dbReference type="AlphaFoldDB" id="Q214F6"/>
<gene>
    <name evidence="2" type="ordered locus">RPC_2681</name>
</gene>
<feature type="transmembrane region" description="Helical" evidence="1">
    <location>
        <begin position="40"/>
        <end position="61"/>
    </location>
</feature>
<name>Q214F6_RHOPB</name>
<keyword evidence="1" id="KW-0472">Membrane</keyword>
<evidence type="ECO:0000256" key="1">
    <source>
        <dbReference type="SAM" id="Phobius"/>
    </source>
</evidence>
<dbReference type="KEGG" id="rpc:RPC_2681"/>
<reference evidence="2" key="1">
    <citation type="submission" date="2006-03" db="EMBL/GenBank/DDBJ databases">
        <title>Complete sequence of Rhodopseudomonas palustris BisB18.</title>
        <authorList>
            <consortium name="US DOE Joint Genome Institute"/>
            <person name="Copeland A."/>
            <person name="Lucas S."/>
            <person name="Lapidus A."/>
            <person name="Barry K."/>
            <person name="Detter J.C."/>
            <person name="Glavina del Rio T."/>
            <person name="Hammon N."/>
            <person name="Israni S."/>
            <person name="Dalin E."/>
            <person name="Tice H."/>
            <person name="Pitluck S."/>
            <person name="Chain P."/>
            <person name="Malfatti S."/>
            <person name="Shin M."/>
            <person name="Vergez L."/>
            <person name="Schmutz J."/>
            <person name="Larimer F."/>
            <person name="Land M."/>
            <person name="Hauser L."/>
            <person name="Pelletier D.A."/>
            <person name="Kyrpides N."/>
            <person name="Anderson I."/>
            <person name="Oda Y."/>
            <person name="Harwood C.S."/>
            <person name="Richardson P."/>
        </authorList>
    </citation>
    <scope>NUCLEOTIDE SEQUENCE [LARGE SCALE GENOMIC DNA]</scope>
    <source>
        <strain evidence="2">BisB18</strain>
    </source>
</reference>
<sequence>MLVTVVDALSSLFLAAIVVILFSLLVATFAPTIKSTQQGFLTVLAYLLAELAALFCALWIVSGIAQYDLLPTLLAAAVAALIFVPGLAAKLPSPAAVTGLFKRS</sequence>
<feature type="transmembrane region" description="Helical" evidence="1">
    <location>
        <begin position="12"/>
        <end position="33"/>
    </location>
</feature>
<dbReference type="EMBL" id="CP000301">
    <property type="protein sequence ID" value="ABD88230.1"/>
    <property type="molecule type" value="Genomic_DNA"/>
</dbReference>
<dbReference type="RefSeq" id="WP_011473126.1">
    <property type="nucleotide sequence ID" value="NC_007925.1"/>
</dbReference>
<dbReference type="OrthoDB" id="8141501at2"/>
<dbReference type="HOGENOM" id="CLU_177032_0_0_5"/>
<proteinExistence type="predicted"/>
<keyword evidence="1" id="KW-0812">Transmembrane</keyword>
<keyword evidence="1" id="KW-1133">Transmembrane helix</keyword>
<protein>
    <submittedName>
        <fullName evidence="2">Uncharacterized protein</fullName>
    </submittedName>
</protein>